<comment type="caution">
    <text evidence="2">The sequence shown here is derived from an EMBL/GenBank/DDBJ whole genome shotgun (WGS) entry which is preliminary data.</text>
</comment>
<dbReference type="GO" id="GO:0004066">
    <property type="term" value="F:asparagine synthase (glutamine-hydrolyzing) activity"/>
    <property type="evidence" value="ECO:0007669"/>
    <property type="project" value="InterPro"/>
</dbReference>
<dbReference type="OrthoDB" id="409189at2759"/>
<sequence length="141" mass="15347">MGNVRTCLLEATRIRLKADVPVAVYLSGGIDSSSLAGMVAHLMKQGHHLGSESSTVPSKLKCFTVQTPVRRGYLVTTGEDSESSRVVRSWITISPNWQSAKEAVKRAFEEQDASFLRRAITVAQFVVLGKKFGVKKAVPGQ</sequence>
<evidence type="ECO:0000313" key="3">
    <source>
        <dbReference type="Proteomes" id="UP000326340"/>
    </source>
</evidence>
<organism evidence="2 3">
    <name type="scientific">Colletotrichum shisoi</name>
    <dbReference type="NCBI Taxonomy" id="2078593"/>
    <lineage>
        <taxon>Eukaryota</taxon>
        <taxon>Fungi</taxon>
        <taxon>Dikarya</taxon>
        <taxon>Ascomycota</taxon>
        <taxon>Pezizomycotina</taxon>
        <taxon>Sordariomycetes</taxon>
        <taxon>Hypocreomycetidae</taxon>
        <taxon>Glomerellales</taxon>
        <taxon>Glomerellaceae</taxon>
        <taxon>Colletotrichum</taxon>
        <taxon>Colletotrichum destructivum species complex</taxon>
    </lineage>
</organism>
<dbReference type="InterPro" id="IPR001962">
    <property type="entry name" value="Asn_synthase"/>
</dbReference>
<name>A0A5Q4BDM6_9PEZI</name>
<feature type="domain" description="Asparagine synthetase" evidence="1">
    <location>
        <begin position="4"/>
        <end position="71"/>
    </location>
</feature>
<dbReference type="AlphaFoldDB" id="A0A5Q4BDM6"/>
<dbReference type="GO" id="GO:0006529">
    <property type="term" value="P:asparagine biosynthetic process"/>
    <property type="evidence" value="ECO:0007669"/>
    <property type="project" value="InterPro"/>
</dbReference>
<proteinExistence type="predicted"/>
<accession>A0A5Q4BDM6</accession>
<evidence type="ECO:0000313" key="2">
    <source>
        <dbReference type="EMBL" id="TQN64794.1"/>
    </source>
</evidence>
<keyword evidence="3" id="KW-1185">Reference proteome</keyword>
<gene>
    <name evidence="2" type="primary">ChyD-6</name>
    <name evidence="2" type="ORF">CSHISOI_10637</name>
</gene>
<dbReference type="Gene3D" id="3.40.50.620">
    <property type="entry name" value="HUPs"/>
    <property type="match status" value="1"/>
</dbReference>
<dbReference type="InterPro" id="IPR014729">
    <property type="entry name" value="Rossmann-like_a/b/a_fold"/>
</dbReference>
<evidence type="ECO:0000259" key="1">
    <source>
        <dbReference type="Pfam" id="PF00733"/>
    </source>
</evidence>
<dbReference type="Pfam" id="PF00733">
    <property type="entry name" value="Asn_synthase"/>
    <property type="match status" value="1"/>
</dbReference>
<protein>
    <submittedName>
        <fullName evidence="2">Amidase chyE</fullName>
    </submittedName>
</protein>
<dbReference type="Proteomes" id="UP000326340">
    <property type="component" value="Unassembled WGS sequence"/>
</dbReference>
<dbReference type="EMBL" id="PUHP01002040">
    <property type="protein sequence ID" value="TQN64794.1"/>
    <property type="molecule type" value="Genomic_DNA"/>
</dbReference>
<dbReference type="SUPFAM" id="SSF52402">
    <property type="entry name" value="Adenine nucleotide alpha hydrolases-like"/>
    <property type="match status" value="1"/>
</dbReference>
<reference evidence="2 3" key="1">
    <citation type="journal article" date="2019" name="Sci. Rep.">
        <title>Colletotrichum shisoi sp. nov., an anthracnose pathogen of Perilla frutescens in Japan: molecular phylogenetic, morphological and genomic evidence.</title>
        <authorList>
            <person name="Gan P."/>
            <person name="Tsushima A."/>
            <person name="Hiroyama R."/>
            <person name="Narusaka M."/>
            <person name="Takano Y."/>
            <person name="Narusaka Y."/>
            <person name="Kawaradani M."/>
            <person name="Damm U."/>
            <person name="Shirasu K."/>
        </authorList>
    </citation>
    <scope>NUCLEOTIDE SEQUENCE [LARGE SCALE GENOMIC DNA]</scope>
    <source>
        <strain evidence="2 3">PG-2018a</strain>
    </source>
</reference>